<accession>A0A838CWX7</accession>
<evidence type="ECO:0000259" key="1">
    <source>
        <dbReference type="Pfam" id="PF03445"/>
    </source>
</evidence>
<feature type="domain" description="Protein-PII uridylyltransferase N-terminal" evidence="1">
    <location>
        <begin position="26"/>
        <end position="137"/>
    </location>
</feature>
<feature type="domain" description="DUF294" evidence="2">
    <location>
        <begin position="176"/>
        <end position="307"/>
    </location>
</feature>
<dbReference type="InterPro" id="IPR043519">
    <property type="entry name" value="NT_sf"/>
</dbReference>
<dbReference type="Pfam" id="PF03445">
    <property type="entry name" value="DUF294"/>
    <property type="match status" value="1"/>
</dbReference>
<dbReference type="AlphaFoldDB" id="A0A838CWX7"/>
<gene>
    <name evidence="3" type="ORF">H0266_17325</name>
</gene>
<dbReference type="CDD" id="cd05401">
    <property type="entry name" value="NT_GlnE_GlnD_like"/>
    <property type="match status" value="1"/>
</dbReference>
<dbReference type="GO" id="GO:0008773">
    <property type="term" value="F:[protein-PII] uridylyltransferase activity"/>
    <property type="evidence" value="ECO:0007669"/>
    <property type="project" value="InterPro"/>
</dbReference>
<dbReference type="InterPro" id="IPR018821">
    <property type="entry name" value="DUF294_put_nucleoTrafse_sb-bd"/>
</dbReference>
<dbReference type="RefSeq" id="WP_181473708.1">
    <property type="nucleotide sequence ID" value="NZ_JACEFG010000004.1"/>
</dbReference>
<comment type="caution">
    <text evidence="3">The sequence shown here is derived from an EMBL/GenBank/DDBJ whole genome shotgun (WGS) entry which is preliminary data.</text>
</comment>
<dbReference type="InterPro" id="IPR005105">
    <property type="entry name" value="GlnD_Uridyltrans_N"/>
</dbReference>
<dbReference type="Pfam" id="PF10335">
    <property type="entry name" value="DUF294_C"/>
    <property type="match status" value="1"/>
</dbReference>
<evidence type="ECO:0000313" key="4">
    <source>
        <dbReference type="Proteomes" id="UP000571017"/>
    </source>
</evidence>
<organism evidence="3 4">
    <name type="scientific">Halobacillus locisalis</name>
    <dbReference type="NCBI Taxonomy" id="220753"/>
    <lineage>
        <taxon>Bacteria</taxon>
        <taxon>Bacillati</taxon>
        <taxon>Bacillota</taxon>
        <taxon>Bacilli</taxon>
        <taxon>Bacillales</taxon>
        <taxon>Bacillaceae</taxon>
        <taxon>Halobacillus</taxon>
    </lineage>
</organism>
<dbReference type="Proteomes" id="UP000571017">
    <property type="component" value="Unassembled WGS sequence"/>
</dbReference>
<proteinExistence type="predicted"/>
<sequence>MFTTYNELKQWREETLESVAGDHFQLNAFHDQLIYQTVALAKDKVESEQGSPPAPFAFFLMGSAGRYEQSVWSDQDHGILFEGDNQEYFLRLGSEISDGLAVVGYEYCEGDVMASNPLWCQSYHSFEKQTLDWLNEASWQTMRHFSILFDSRVLVGEAEYLLALKQRIFKALQEEPRLMSRFIDNVNYIKKGIGVFGQLLPEQQGEKRGTIQLKQTAYFPYVNALRILALFQGVSSPSTISRFEQLAGTYPSIAEYEKDFRELLDFRLRFRKEASSYEMVHLLPLECLSKHDKQQLKRLIKRGQSLFSAAKSIVKEERMV</sequence>
<name>A0A838CWX7_9BACI</name>
<dbReference type="EMBL" id="JACEFG010000004">
    <property type="protein sequence ID" value="MBA2176652.1"/>
    <property type="molecule type" value="Genomic_DNA"/>
</dbReference>
<evidence type="ECO:0000313" key="3">
    <source>
        <dbReference type="EMBL" id="MBA2176652.1"/>
    </source>
</evidence>
<evidence type="ECO:0008006" key="5">
    <source>
        <dbReference type="Google" id="ProtNLM"/>
    </source>
</evidence>
<evidence type="ECO:0000259" key="2">
    <source>
        <dbReference type="Pfam" id="PF10335"/>
    </source>
</evidence>
<reference evidence="3 4" key="1">
    <citation type="journal article" date="2004" name="Extremophiles">
        <title>Halobacillus locisalis sp. nov., a halophilic bacterium isolated from a marine solar saltern of the Yellow Sea in Korea.</title>
        <authorList>
            <person name="Yoon J.H."/>
            <person name="Kang K.H."/>
            <person name="Oh T.K."/>
            <person name="Park Y.H."/>
        </authorList>
    </citation>
    <scope>NUCLEOTIDE SEQUENCE [LARGE SCALE GENOMIC DNA]</scope>
    <source>
        <strain evidence="3 4">KCTC 3788</strain>
    </source>
</reference>
<dbReference type="SUPFAM" id="SSF81301">
    <property type="entry name" value="Nucleotidyltransferase"/>
    <property type="match status" value="1"/>
</dbReference>
<protein>
    <recommendedName>
        <fullName evidence="5">CBS domain-containing protein</fullName>
    </recommendedName>
</protein>
<keyword evidence="4" id="KW-1185">Reference proteome</keyword>